<proteinExistence type="predicted"/>
<dbReference type="OMA" id="CWAENRS"/>
<gene>
    <name evidence="3" type="ORF">scyTo_0001784</name>
</gene>
<dbReference type="Proteomes" id="UP000288216">
    <property type="component" value="Unassembled WGS sequence"/>
</dbReference>
<dbReference type="OrthoDB" id="10261563at2759"/>
<feature type="coiled-coil region" evidence="1">
    <location>
        <begin position="25"/>
        <end position="56"/>
    </location>
</feature>
<accession>A0A401PFY1</accession>
<feature type="non-terminal residue" evidence="3">
    <location>
        <position position="1"/>
    </location>
</feature>
<sequence length="169" mass="20042">RYLTICSYIRTEKDIEEGRMEVPVKQEEEELTAEEKRKIERKLKKERKKKEKQLLNEAGALVEKVKPQQSSAKDLALKYLMRWSKKHKDWRFQKTRQTWLLKHMYDCDKMSDKHFTALLNYLDGLKGNAREVTIQKAEALMEDLETTDGSTEDSPAKIERIRQVLQILS</sequence>
<keyword evidence="4" id="KW-1185">Reference proteome</keyword>
<name>A0A401PFY1_SCYTO</name>
<reference evidence="3 4" key="1">
    <citation type="journal article" date="2018" name="Nat. Ecol. Evol.">
        <title>Shark genomes provide insights into elasmobranch evolution and the origin of vertebrates.</title>
        <authorList>
            <person name="Hara Y"/>
            <person name="Yamaguchi K"/>
            <person name="Onimaru K"/>
            <person name="Kadota M"/>
            <person name="Koyanagi M"/>
            <person name="Keeley SD"/>
            <person name="Tatsumi K"/>
            <person name="Tanaka K"/>
            <person name="Motone F"/>
            <person name="Kageyama Y"/>
            <person name="Nozu R"/>
            <person name="Adachi N"/>
            <person name="Nishimura O"/>
            <person name="Nakagawa R"/>
            <person name="Tanegashima C"/>
            <person name="Kiyatake I"/>
            <person name="Matsumoto R"/>
            <person name="Murakumo K"/>
            <person name="Nishida K"/>
            <person name="Terakita A"/>
            <person name="Kuratani S"/>
            <person name="Sato K"/>
            <person name="Hyodo S Kuraku.S."/>
        </authorList>
    </citation>
    <scope>NUCLEOTIDE SEQUENCE [LARGE SCALE GENOMIC DNA]</scope>
</reference>
<keyword evidence="1" id="KW-0175">Coiled coil</keyword>
<evidence type="ECO:0000313" key="4">
    <source>
        <dbReference type="Proteomes" id="UP000288216"/>
    </source>
</evidence>
<evidence type="ECO:0000313" key="3">
    <source>
        <dbReference type="EMBL" id="GCB72009.1"/>
    </source>
</evidence>
<evidence type="ECO:0000259" key="2">
    <source>
        <dbReference type="Pfam" id="PF10180"/>
    </source>
</evidence>
<dbReference type="InterPro" id="IPR019327">
    <property type="entry name" value="WKF"/>
</dbReference>
<evidence type="ECO:0000256" key="1">
    <source>
        <dbReference type="SAM" id="Coils"/>
    </source>
</evidence>
<comment type="caution">
    <text evidence="3">The sequence shown here is derived from an EMBL/GenBank/DDBJ whole genome shotgun (WGS) entry which is preliminary data.</text>
</comment>
<protein>
    <recommendedName>
        <fullName evidence="2">WKF domain-containing protein</fullName>
    </recommendedName>
</protein>
<organism evidence="3 4">
    <name type="scientific">Scyliorhinus torazame</name>
    <name type="common">Cloudy catshark</name>
    <name type="synonym">Catulus torazame</name>
    <dbReference type="NCBI Taxonomy" id="75743"/>
    <lineage>
        <taxon>Eukaryota</taxon>
        <taxon>Metazoa</taxon>
        <taxon>Chordata</taxon>
        <taxon>Craniata</taxon>
        <taxon>Vertebrata</taxon>
        <taxon>Chondrichthyes</taxon>
        <taxon>Elasmobranchii</taxon>
        <taxon>Galeomorphii</taxon>
        <taxon>Galeoidea</taxon>
        <taxon>Carcharhiniformes</taxon>
        <taxon>Scyliorhinidae</taxon>
        <taxon>Scyliorhinus</taxon>
    </lineage>
</organism>
<dbReference type="PANTHER" id="PTHR22306:SF2">
    <property type="entry name" value="CHROMOSOME 7 OPEN READING FRAME 50"/>
    <property type="match status" value="1"/>
</dbReference>
<dbReference type="Pfam" id="PF10180">
    <property type="entry name" value="WKF"/>
    <property type="match status" value="1"/>
</dbReference>
<dbReference type="PANTHER" id="PTHR22306">
    <property type="entry name" value="CHROMOSOME 7 OPEN READING FRAME 50"/>
    <property type="match status" value="1"/>
</dbReference>
<dbReference type="STRING" id="75743.A0A401PFY1"/>
<dbReference type="EMBL" id="BFAA01000416">
    <property type="protein sequence ID" value="GCB72009.1"/>
    <property type="molecule type" value="Genomic_DNA"/>
</dbReference>
<dbReference type="AlphaFoldDB" id="A0A401PFY1"/>
<feature type="domain" description="WKF" evidence="2">
    <location>
        <begin position="78"/>
        <end position="139"/>
    </location>
</feature>